<dbReference type="EMBL" id="VFLP01000034">
    <property type="protein sequence ID" value="TRX92655.1"/>
    <property type="molecule type" value="Genomic_DNA"/>
</dbReference>
<dbReference type="PROSITE" id="PS50157">
    <property type="entry name" value="ZINC_FINGER_C2H2_2"/>
    <property type="match status" value="1"/>
</dbReference>
<dbReference type="Proteomes" id="UP000319160">
    <property type="component" value="Unassembled WGS sequence"/>
</dbReference>
<dbReference type="OrthoDB" id="3437960at2759"/>
<feature type="domain" description="C2H2-type" evidence="3">
    <location>
        <begin position="16"/>
        <end position="41"/>
    </location>
</feature>
<keyword evidence="1" id="KW-0862">Zinc</keyword>
<organism evidence="4 5">
    <name type="scientific">Xylaria flabelliformis</name>
    <dbReference type="NCBI Taxonomy" id="2512241"/>
    <lineage>
        <taxon>Eukaryota</taxon>
        <taxon>Fungi</taxon>
        <taxon>Dikarya</taxon>
        <taxon>Ascomycota</taxon>
        <taxon>Pezizomycotina</taxon>
        <taxon>Sordariomycetes</taxon>
        <taxon>Xylariomycetidae</taxon>
        <taxon>Xylariales</taxon>
        <taxon>Xylariaceae</taxon>
        <taxon>Xylaria</taxon>
    </lineage>
</organism>
<gene>
    <name evidence="4" type="ORF">FHL15_006329</name>
</gene>
<dbReference type="AlphaFoldDB" id="A0A553HXH9"/>
<keyword evidence="1" id="KW-0863">Zinc-finger</keyword>
<dbReference type="InterPro" id="IPR013087">
    <property type="entry name" value="Znf_C2H2_type"/>
</dbReference>
<feature type="compositionally biased region" description="Acidic residues" evidence="2">
    <location>
        <begin position="74"/>
        <end position="83"/>
    </location>
</feature>
<dbReference type="GO" id="GO:0008270">
    <property type="term" value="F:zinc ion binding"/>
    <property type="evidence" value="ECO:0007669"/>
    <property type="project" value="UniProtKB-KW"/>
</dbReference>
<comment type="caution">
    <text evidence="4">The sequence shown here is derived from an EMBL/GenBank/DDBJ whole genome shotgun (WGS) entry which is preliminary data.</text>
</comment>
<dbReference type="STRING" id="2512241.A0A553HXH9"/>
<feature type="region of interest" description="Disordered" evidence="2">
    <location>
        <begin position="61"/>
        <end position="124"/>
    </location>
</feature>
<keyword evidence="1" id="KW-0479">Metal-binding</keyword>
<evidence type="ECO:0000313" key="5">
    <source>
        <dbReference type="Proteomes" id="UP000319160"/>
    </source>
</evidence>
<dbReference type="SUPFAM" id="SSF57667">
    <property type="entry name" value="beta-beta-alpha zinc fingers"/>
    <property type="match status" value="1"/>
</dbReference>
<reference evidence="5" key="1">
    <citation type="submission" date="2019-06" db="EMBL/GenBank/DDBJ databases">
        <title>Draft genome sequence of the griseofulvin-producing fungus Xylaria cubensis strain G536.</title>
        <authorList>
            <person name="Mead M.E."/>
            <person name="Raja H.A."/>
            <person name="Steenwyk J.L."/>
            <person name="Knowles S.L."/>
            <person name="Oberlies N.H."/>
            <person name="Rokas A."/>
        </authorList>
    </citation>
    <scope>NUCLEOTIDE SEQUENCE [LARGE SCALE GENOMIC DNA]</scope>
    <source>
        <strain evidence="5">G536</strain>
    </source>
</reference>
<accession>A0A553HXH9</accession>
<dbReference type="Gene3D" id="3.30.160.60">
    <property type="entry name" value="Classic Zinc Finger"/>
    <property type="match status" value="1"/>
</dbReference>
<name>A0A553HXH9_9PEZI</name>
<sequence length="343" mass="38451">MEVLELVENEPAARPYRCNWNLCPKGFNRKSDLQRHYRANTQVVASVSRIFCRKITMTKHLRRSHQKGMHSSEIDDSSSESDGGESPTTPTTQRAMPWPSLSQSLPTLPGQPLHRSPSFNGFSQHMHEYVGAPTQYGHRHSISTSDVHEYQDTSVSGQQGAIQLLNRIQIPTSTYYVPDQTNPAVATMNPSPIQQYQTGRPQERPAQDITYSATNPVQNVPSHFSSLSIRGPPSHGGYYHVDQPPQVLDHQMMAQYRQPMQTSIQSLPQTPTVQHVHGIQEPYQQPASNGTGNWYSEIPYNPPIGVPTIDQIPSYGPGLIAGWDFKELDDPTMQMPSARLENM</sequence>
<evidence type="ECO:0000313" key="4">
    <source>
        <dbReference type="EMBL" id="TRX92655.1"/>
    </source>
</evidence>
<keyword evidence="5" id="KW-1185">Reference proteome</keyword>
<evidence type="ECO:0000259" key="3">
    <source>
        <dbReference type="PROSITE" id="PS50157"/>
    </source>
</evidence>
<protein>
    <recommendedName>
        <fullName evidence="3">C2H2-type domain-containing protein</fullName>
    </recommendedName>
</protein>
<evidence type="ECO:0000256" key="1">
    <source>
        <dbReference type="PROSITE-ProRule" id="PRU00042"/>
    </source>
</evidence>
<feature type="compositionally biased region" description="Polar residues" evidence="2">
    <location>
        <begin position="87"/>
        <end position="106"/>
    </location>
</feature>
<evidence type="ECO:0000256" key="2">
    <source>
        <dbReference type="SAM" id="MobiDB-lite"/>
    </source>
</evidence>
<proteinExistence type="predicted"/>
<dbReference type="InterPro" id="IPR036236">
    <property type="entry name" value="Znf_C2H2_sf"/>
</dbReference>